<evidence type="ECO:0000313" key="2">
    <source>
        <dbReference type="EMBL" id="CEO54086.1"/>
    </source>
</evidence>
<feature type="transmembrane region" description="Helical" evidence="1">
    <location>
        <begin position="231"/>
        <end position="249"/>
    </location>
</feature>
<feature type="transmembrane region" description="Helical" evidence="1">
    <location>
        <begin position="303"/>
        <end position="322"/>
    </location>
</feature>
<dbReference type="AlphaFoldDB" id="A0A0B7KH91"/>
<keyword evidence="1" id="KW-1133">Transmembrane helix</keyword>
<keyword evidence="1" id="KW-0472">Membrane</keyword>
<sequence length="332" mass="36557">MYPAYPQTMASPKRQGMPSMILAVAGTTSGLSISYSAFRFFMSPTAKLNTDEIFLVAKMAPLLGTTRLFLQAFSQDLPDDEFGIFCAFWAQFMYSALYLSGRPNGLHTGYAHLASANTLICSVGLLAAIEKRWREIWSKPEPEPEPECEYRDAEKCEEDFEEAIPTTTVSTVPKKAGDAVRAVLIFFAAWAAYRFIRLEISLIPQGWSTIEDLGVLDTFISSIRGTLVTDLALMAVLFVLTAVPLTVAIKDRTVSLFDVSGYALVGRVVLLLRQLFEMIYIGLTACVIVTGTTIVAPMDFMKIAFSLLGGWALCGVLAIAYGKRPIPRRIII</sequence>
<protein>
    <submittedName>
        <fullName evidence="2">Uncharacterized protein</fullName>
    </submittedName>
</protein>
<feature type="transmembrane region" description="Helical" evidence="1">
    <location>
        <begin position="21"/>
        <end position="41"/>
    </location>
</feature>
<accession>A0A0B7KH91</accession>
<feature type="transmembrane region" description="Helical" evidence="1">
    <location>
        <begin position="255"/>
        <end position="272"/>
    </location>
</feature>
<proteinExistence type="predicted"/>
<reference evidence="2" key="1">
    <citation type="submission" date="2015-01" db="EMBL/GenBank/DDBJ databases">
        <authorList>
            <person name="Durling Mikael"/>
        </authorList>
    </citation>
    <scope>NUCLEOTIDE SEQUENCE</scope>
</reference>
<feature type="transmembrane region" description="Helical" evidence="1">
    <location>
        <begin position="279"/>
        <end position="297"/>
    </location>
</feature>
<keyword evidence="1" id="KW-0812">Transmembrane</keyword>
<gene>
    <name evidence="2" type="ORF">BN869_000010144_1</name>
</gene>
<feature type="transmembrane region" description="Helical" evidence="1">
    <location>
        <begin position="111"/>
        <end position="129"/>
    </location>
</feature>
<dbReference type="EMBL" id="CDPU01000040">
    <property type="protein sequence ID" value="CEO54086.1"/>
    <property type="molecule type" value="Genomic_DNA"/>
</dbReference>
<name>A0A0B7KH91_BIOOC</name>
<organism evidence="2">
    <name type="scientific">Bionectria ochroleuca</name>
    <name type="common">Gliocladium roseum</name>
    <dbReference type="NCBI Taxonomy" id="29856"/>
    <lineage>
        <taxon>Eukaryota</taxon>
        <taxon>Fungi</taxon>
        <taxon>Dikarya</taxon>
        <taxon>Ascomycota</taxon>
        <taxon>Pezizomycotina</taxon>
        <taxon>Sordariomycetes</taxon>
        <taxon>Hypocreomycetidae</taxon>
        <taxon>Hypocreales</taxon>
        <taxon>Bionectriaceae</taxon>
        <taxon>Clonostachys</taxon>
    </lineage>
</organism>
<feature type="transmembrane region" description="Helical" evidence="1">
    <location>
        <begin position="82"/>
        <end position="99"/>
    </location>
</feature>
<evidence type="ECO:0000256" key="1">
    <source>
        <dbReference type="SAM" id="Phobius"/>
    </source>
</evidence>
<feature type="transmembrane region" description="Helical" evidence="1">
    <location>
        <begin position="53"/>
        <end position="70"/>
    </location>
</feature>